<proteinExistence type="inferred from homology"/>
<comment type="catalytic activity">
    <reaction evidence="9">
        <text>(1S,2R)-1-C-(indol-3-yl)glycerol 3-phosphate + L-serine = D-glyceraldehyde 3-phosphate + L-tryptophan + H2O</text>
        <dbReference type="Rhea" id="RHEA:10532"/>
        <dbReference type="ChEBI" id="CHEBI:15377"/>
        <dbReference type="ChEBI" id="CHEBI:33384"/>
        <dbReference type="ChEBI" id="CHEBI:57912"/>
        <dbReference type="ChEBI" id="CHEBI:58866"/>
        <dbReference type="ChEBI" id="CHEBI:59776"/>
        <dbReference type="EC" id="4.2.1.20"/>
    </reaction>
</comment>
<dbReference type="Pfam" id="PF00290">
    <property type="entry name" value="Trp_syntA"/>
    <property type="match status" value="1"/>
</dbReference>
<evidence type="ECO:0000256" key="6">
    <source>
        <dbReference type="ARBA" id="ARBA00022822"/>
    </source>
</evidence>
<evidence type="ECO:0000256" key="9">
    <source>
        <dbReference type="ARBA" id="ARBA00049047"/>
    </source>
</evidence>
<comment type="pathway">
    <text evidence="2">Amino-acid biosynthesis; L-tryptophan biosynthesis; L-tryptophan from chorismate: step 5/5.</text>
</comment>
<dbReference type="InterPro" id="IPR002028">
    <property type="entry name" value="Trp_synthase_suA"/>
</dbReference>
<comment type="function">
    <text evidence="1">The alpha subunit is responsible for the aldol cleavage of indoleglycerol phosphate to indole and glyceraldehyde 3-phosphate.</text>
</comment>
<keyword evidence="6" id="KW-0822">Tryptophan biosynthesis</keyword>
<evidence type="ECO:0000256" key="5">
    <source>
        <dbReference type="ARBA" id="ARBA00022605"/>
    </source>
</evidence>
<evidence type="ECO:0000256" key="4">
    <source>
        <dbReference type="ARBA" id="ARBA00012043"/>
    </source>
</evidence>
<dbReference type="FunFam" id="3.20.20.70:FF:000037">
    <property type="entry name" value="Tryptophan synthase alpha chain"/>
    <property type="match status" value="1"/>
</dbReference>
<evidence type="ECO:0000256" key="2">
    <source>
        <dbReference type="ARBA" id="ARBA00004733"/>
    </source>
</evidence>
<keyword evidence="5" id="KW-0028">Amino-acid biosynthesis</keyword>
<evidence type="ECO:0000256" key="7">
    <source>
        <dbReference type="ARBA" id="ARBA00023141"/>
    </source>
</evidence>
<organism evidence="10">
    <name type="scientific">marine metagenome</name>
    <dbReference type="NCBI Taxonomy" id="408172"/>
    <lineage>
        <taxon>unclassified sequences</taxon>
        <taxon>metagenomes</taxon>
        <taxon>ecological metagenomes</taxon>
    </lineage>
</organism>
<dbReference type="PANTHER" id="PTHR43406:SF1">
    <property type="entry name" value="TRYPTOPHAN SYNTHASE ALPHA CHAIN, CHLOROPLASTIC"/>
    <property type="match status" value="1"/>
</dbReference>
<dbReference type="AlphaFoldDB" id="A0A381TK95"/>
<dbReference type="PANTHER" id="PTHR43406">
    <property type="entry name" value="TRYPTOPHAN SYNTHASE, ALPHA CHAIN"/>
    <property type="match status" value="1"/>
</dbReference>
<evidence type="ECO:0000256" key="8">
    <source>
        <dbReference type="ARBA" id="ARBA00023239"/>
    </source>
</evidence>
<dbReference type="InterPro" id="IPR013785">
    <property type="entry name" value="Aldolase_TIM"/>
</dbReference>
<dbReference type="SUPFAM" id="SSF51366">
    <property type="entry name" value="Ribulose-phoshate binding barrel"/>
    <property type="match status" value="1"/>
</dbReference>
<dbReference type="InterPro" id="IPR018204">
    <property type="entry name" value="Trp_synthase_alpha_AS"/>
</dbReference>
<name>A0A381TK95_9ZZZZ</name>
<dbReference type="EMBL" id="UINC01004731">
    <property type="protein sequence ID" value="SVA16460.1"/>
    <property type="molecule type" value="Genomic_DNA"/>
</dbReference>
<dbReference type="NCBIfam" id="TIGR00262">
    <property type="entry name" value="trpA"/>
    <property type="match status" value="1"/>
</dbReference>
<dbReference type="InterPro" id="IPR011060">
    <property type="entry name" value="RibuloseP-bd_barrel"/>
</dbReference>
<comment type="subunit">
    <text evidence="3">Tetramer of two alpha and two beta chains.</text>
</comment>
<keyword evidence="7" id="KW-0057">Aromatic amino acid biosynthesis</keyword>
<reference evidence="10" key="1">
    <citation type="submission" date="2018-05" db="EMBL/GenBank/DDBJ databases">
        <authorList>
            <person name="Lanie J.A."/>
            <person name="Ng W.-L."/>
            <person name="Kazmierczak K.M."/>
            <person name="Andrzejewski T.M."/>
            <person name="Davidsen T.M."/>
            <person name="Wayne K.J."/>
            <person name="Tettelin H."/>
            <person name="Glass J.I."/>
            <person name="Rusch D."/>
            <person name="Podicherti R."/>
            <person name="Tsui H.-C.T."/>
            <person name="Winkler M.E."/>
        </authorList>
    </citation>
    <scope>NUCLEOTIDE SEQUENCE</scope>
</reference>
<dbReference type="HAMAP" id="MF_00131">
    <property type="entry name" value="Trp_synth_alpha"/>
    <property type="match status" value="1"/>
</dbReference>
<dbReference type="UniPathway" id="UPA00035">
    <property type="reaction ID" value="UER00044"/>
</dbReference>
<protein>
    <recommendedName>
        <fullName evidence="4">tryptophan synthase</fullName>
        <ecNumber evidence="4">4.2.1.20</ecNumber>
    </recommendedName>
</protein>
<evidence type="ECO:0000256" key="1">
    <source>
        <dbReference type="ARBA" id="ARBA00003365"/>
    </source>
</evidence>
<dbReference type="PROSITE" id="PS00167">
    <property type="entry name" value="TRP_SYNTHASE_ALPHA"/>
    <property type="match status" value="1"/>
</dbReference>
<dbReference type="CDD" id="cd04724">
    <property type="entry name" value="Tryptophan_synthase_alpha"/>
    <property type="match status" value="1"/>
</dbReference>
<dbReference type="EC" id="4.2.1.20" evidence="4"/>
<evidence type="ECO:0000313" key="10">
    <source>
        <dbReference type="EMBL" id="SVA16460.1"/>
    </source>
</evidence>
<keyword evidence="8" id="KW-0456">Lyase</keyword>
<accession>A0A381TK95</accession>
<dbReference type="Gene3D" id="3.20.20.70">
    <property type="entry name" value="Aldolase class I"/>
    <property type="match status" value="1"/>
</dbReference>
<evidence type="ECO:0000256" key="3">
    <source>
        <dbReference type="ARBA" id="ARBA00011270"/>
    </source>
</evidence>
<dbReference type="GO" id="GO:0004834">
    <property type="term" value="F:tryptophan synthase activity"/>
    <property type="evidence" value="ECO:0007669"/>
    <property type="project" value="UniProtKB-EC"/>
</dbReference>
<gene>
    <name evidence="10" type="ORF">METZ01_LOCUS69314</name>
</gene>
<sequence>MARDRIRQAFEKAKNEGRIALVPYVTIDFPAPGITKDIVQSVVEAGADVVELGMPFSDPLGDGPTIQASGHQALENGVTPKTCINTVKEIRKAGIDIPIVMMGYYNNILSMGLDEFCSTAREAGVDGLIAADLPAAEAEPLQDAVDRAGLVLIPLLALTSTERAIEHACKRARGFIYCISVLGVTGARASMSERVKMLAHNVRRFTDLPIGIGFGISTADHVANVAEYADGAVVGSELINRISCGDATDAPKRAGTFIRSLIPGTTRKVVAN</sequence>
<dbReference type="GO" id="GO:0005829">
    <property type="term" value="C:cytosol"/>
    <property type="evidence" value="ECO:0007669"/>
    <property type="project" value="TreeGrafter"/>
</dbReference>